<gene>
    <name evidence="2" type="ORF">CAXC1_160004</name>
</gene>
<evidence type="ECO:0000313" key="2">
    <source>
        <dbReference type="EMBL" id="CAK8162474.1"/>
    </source>
</evidence>
<dbReference type="EMBL" id="CAWVOK010000007">
    <property type="protein sequence ID" value="CAK8162474.1"/>
    <property type="molecule type" value="Genomic_DNA"/>
</dbReference>
<proteinExistence type="predicted"/>
<accession>A0ABM9N858</accession>
<protein>
    <submittedName>
        <fullName evidence="2">Uncharacterized protein</fullName>
    </submittedName>
</protein>
<organism evidence="2 3">
    <name type="scientific">Candidatus Xenohaliotis californiensis</name>
    <dbReference type="NCBI Taxonomy" id="84677"/>
    <lineage>
        <taxon>Bacteria</taxon>
        <taxon>Pseudomonadati</taxon>
        <taxon>Pseudomonadota</taxon>
        <taxon>Alphaproteobacteria</taxon>
        <taxon>Rickettsiales</taxon>
        <taxon>Anaplasmataceae</taxon>
        <taxon>Candidatus Xenohaliotis</taxon>
    </lineage>
</organism>
<dbReference type="Proteomes" id="UP001314181">
    <property type="component" value="Unassembled WGS sequence"/>
</dbReference>
<comment type="caution">
    <text evidence="2">The sequence shown here is derived from an EMBL/GenBank/DDBJ whole genome shotgun (WGS) entry which is preliminary data.</text>
</comment>
<evidence type="ECO:0000313" key="3">
    <source>
        <dbReference type="Proteomes" id="UP001314181"/>
    </source>
</evidence>
<sequence>MKANISTLIANAYSKIAKVYLQSIIYISYAVINITIIISNISVFRDYPPPPYVIF</sequence>
<keyword evidence="1" id="KW-0812">Transmembrane</keyword>
<keyword evidence="3" id="KW-1185">Reference proteome</keyword>
<keyword evidence="1" id="KW-0472">Membrane</keyword>
<feature type="transmembrane region" description="Helical" evidence="1">
    <location>
        <begin position="20"/>
        <end position="43"/>
    </location>
</feature>
<name>A0ABM9N858_9RICK</name>
<reference evidence="2 3" key="1">
    <citation type="submission" date="2024-01" db="EMBL/GenBank/DDBJ databases">
        <authorList>
            <person name="Kunselman E."/>
        </authorList>
    </citation>
    <scope>NUCLEOTIDE SEQUENCE [LARGE SCALE GENOMIC DNA]</scope>
    <source>
        <strain evidence="2">2 abalone samples</strain>
    </source>
</reference>
<keyword evidence="1" id="KW-1133">Transmembrane helix</keyword>
<evidence type="ECO:0000256" key="1">
    <source>
        <dbReference type="SAM" id="Phobius"/>
    </source>
</evidence>